<evidence type="ECO:0000256" key="1">
    <source>
        <dbReference type="ARBA" id="ARBA00022741"/>
    </source>
</evidence>
<dbReference type="SUPFAM" id="SSF52540">
    <property type="entry name" value="P-loop containing nucleoside triphosphate hydrolases"/>
    <property type="match status" value="1"/>
</dbReference>
<dbReference type="Pfam" id="PF12037">
    <property type="entry name" value="ATAD3_N"/>
    <property type="match status" value="1"/>
</dbReference>
<organism evidence="5 6">
    <name type="scientific">Seminavis robusta</name>
    <dbReference type="NCBI Taxonomy" id="568900"/>
    <lineage>
        <taxon>Eukaryota</taxon>
        <taxon>Sar</taxon>
        <taxon>Stramenopiles</taxon>
        <taxon>Ochrophyta</taxon>
        <taxon>Bacillariophyta</taxon>
        <taxon>Bacillariophyceae</taxon>
        <taxon>Bacillariophycidae</taxon>
        <taxon>Naviculales</taxon>
        <taxon>Naviculaceae</taxon>
        <taxon>Seminavis</taxon>
    </lineage>
</organism>
<feature type="compositionally biased region" description="Basic and acidic residues" evidence="3">
    <location>
        <begin position="44"/>
        <end position="59"/>
    </location>
</feature>
<dbReference type="GO" id="GO:0005739">
    <property type="term" value="C:mitochondrion"/>
    <property type="evidence" value="ECO:0007669"/>
    <property type="project" value="TreeGrafter"/>
</dbReference>
<feature type="compositionally biased region" description="Basic and acidic residues" evidence="3">
    <location>
        <begin position="72"/>
        <end position="86"/>
    </location>
</feature>
<feature type="domain" description="AAA+ ATPase" evidence="4">
    <location>
        <begin position="337"/>
        <end position="470"/>
    </location>
</feature>
<dbReference type="Proteomes" id="UP001153069">
    <property type="component" value="Unassembled WGS sequence"/>
</dbReference>
<protein>
    <submittedName>
        <fullName evidence="5">ATPase family AAA domain-containing protein 3</fullName>
    </submittedName>
</protein>
<sequence length="578" mass="64926">MFGGFGKNNDRNNEPQTLSQAMQPDNPPRKGGGGGSLSNFDPEGLERAAKAMRELDKSRNATKAFEVIKTQEATKQHESAAKRAEMEAYSQQQRAQNIEREAEEARKTLDAQTQHERHRAEYQDELERKRQVDMLNAQKYMQEEQLKKQEEMAARQEEMRRKTAQYEAELKTKTEIAKAKAQSEGKIRQERENHDLILQKLRMEAAEQRDTVLKAVSDGGKMLGEGLASYLDDKDKLRNTALTITGIAIGIYSAKTGIGIGGRFVEARLGKPSLVRDTSRMTFSHLARHPITSMKRILGVGKNEQDALKGIVLEKGLDTQLRQIATSTAYTKKNRAPFRHLLLHGPPGTGKTMFARGLAQHSGLDYAILTGGDIAPLGRDAVTELHKLFDWAKTSRRGLLLFVDEADAFLQSREVSKISEDQRNALNAFLYRTGTESDQFMMVYASNQPSQFDPAVLDRVDEMVEFDLPGPEERKSMVVMYIDQYLLKPPGRWAKPVQTEDIGEAEIEQVVKETEGFSGRAISKLAIAWQAAAYGNEGAVLDRETFFKTVELHKKSMSTKDLWLEESKARAKMLTADA</sequence>
<dbReference type="InterPro" id="IPR027417">
    <property type="entry name" value="P-loop_NTPase"/>
</dbReference>
<reference evidence="5" key="1">
    <citation type="submission" date="2020-06" db="EMBL/GenBank/DDBJ databases">
        <authorList>
            <consortium name="Plant Systems Biology data submission"/>
        </authorList>
    </citation>
    <scope>NUCLEOTIDE SEQUENCE</scope>
    <source>
        <strain evidence="5">D6</strain>
    </source>
</reference>
<dbReference type="EMBL" id="CAICTM010001095">
    <property type="protein sequence ID" value="CAB9520369.1"/>
    <property type="molecule type" value="Genomic_DNA"/>
</dbReference>
<evidence type="ECO:0000256" key="2">
    <source>
        <dbReference type="ARBA" id="ARBA00022840"/>
    </source>
</evidence>
<dbReference type="InterPro" id="IPR003959">
    <property type="entry name" value="ATPase_AAA_core"/>
</dbReference>
<accession>A0A9N8EK83</accession>
<evidence type="ECO:0000313" key="5">
    <source>
        <dbReference type="EMBL" id="CAB9520369.1"/>
    </source>
</evidence>
<dbReference type="InterPro" id="IPR021911">
    <property type="entry name" value="ATAD3_N"/>
</dbReference>
<evidence type="ECO:0000259" key="4">
    <source>
        <dbReference type="SMART" id="SM00382"/>
    </source>
</evidence>
<keyword evidence="1" id="KW-0547">Nucleotide-binding</keyword>
<dbReference type="GO" id="GO:0016887">
    <property type="term" value="F:ATP hydrolysis activity"/>
    <property type="evidence" value="ECO:0007669"/>
    <property type="project" value="InterPro"/>
</dbReference>
<dbReference type="InterPro" id="IPR003593">
    <property type="entry name" value="AAA+_ATPase"/>
</dbReference>
<dbReference type="OrthoDB" id="199596at2759"/>
<gene>
    <name evidence="5" type="ORF">SEMRO_1097_G240860.1</name>
</gene>
<dbReference type="GO" id="GO:0005524">
    <property type="term" value="F:ATP binding"/>
    <property type="evidence" value="ECO:0007669"/>
    <property type="project" value="UniProtKB-KW"/>
</dbReference>
<dbReference type="GO" id="GO:0007005">
    <property type="term" value="P:mitochondrion organization"/>
    <property type="evidence" value="ECO:0007669"/>
    <property type="project" value="TreeGrafter"/>
</dbReference>
<dbReference type="PANTHER" id="PTHR23075:SF12">
    <property type="entry name" value="AAA+ ATPASE DOMAIN-CONTAINING PROTEIN"/>
    <property type="match status" value="1"/>
</dbReference>
<dbReference type="Pfam" id="PF00004">
    <property type="entry name" value="AAA"/>
    <property type="match status" value="1"/>
</dbReference>
<keyword evidence="2" id="KW-0067">ATP-binding</keyword>
<proteinExistence type="predicted"/>
<dbReference type="SMART" id="SM00382">
    <property type="entry name" value="AAA"/>
    <property type="match status" value="1"/>
</dbReference>
<dbReference type="Gene3D" id="3.40.50.300">
    <property type="entry name" value="P-loop containing nucleotide triphosphate hydrolases"/>
    <property type="match status" value="1"/>
</dbReference>
<comment type="caution">
    <text evidence="5">The sequence shown here is derived from an EMBL/GenBank/DDBJ whole genome shotgun (WGS) entry which is preliminary data.</text>
</comment>
<feature type="compositionally biased region" description="Polar residues" evidence="3">
    <location>
        <begin position="14"/>
        <end position="23"/>
    </location>
</feature>
<dbReference type="PANTHER" id="PTHR23075">
    <property type="entry name" value="PUTATIVE ATP-ASE"/>
    <property type="match status" value="1"/>
</dbReference>
<name>A0A9N8EK83_9STRA</name>
<keyword evidence="6" id="KW-1185">Reference proteome</keyword>
<feature type="compositionally biased region" description="Basic and acidic residues" evidence="3">
    <location>
        <begin position="97"/>
        <end position="123"/>
    </location>
</feature>
<dbReference type="GO" id="GO:0008270">
    <property type="term" value="F:zinc ion binding"/>
    <property type="evidence" value="ECO:0007669"/>
    <property type="project" value="TreeGrafter"/>
</dbReference>
<dbReference type="AlphaFoldDB" id="A0A9N8EK83"/>
<dbReference type="FunFam" id="3.40.50.300:FF:001717">
    <property type="entry name" value="ATPase family AAA domain-containing protein"/>
    <property type="match status" value="1"/>
</dbReference>
<feature type="region of interest" description="Disordered" evidence="3">
    <location>
        <begin position="1"/>
        <end position="123"/>
    </location>
</feature>
<evidence type="ECO:0000313" key="6">
    <source>
        <dbReference type="Proteomes" id="UP001153069"/>
    </source>
</evidence>
<evidence type="ECO:0000256" key="3">
    <source>
        <dbReference type="SAM" id="MobiDB-lite"/>
    </source>
</evidence>